<dbReference type="InterPro" id="IPR008927">
    <property type="entry name" value="6-PGluconate_DH-like_C_sf"/>
</dbReference>
<dbReference type="InterPro" id="IPR050838">
    <property type="entry name" value="Ketopantoate_reductase"/>
</dbReference>
<evidence type="ECO:0000313" key="13">
    <source>
        <dbReference type="EMBL" id="WOJ98401.1"/>
    </source>
</evidence>
<dbReference type="InterPro" id="IPR013332">
    <property type="entry name" value="KPR_N"/>
</dbReference>
<evidence type="ECO:0000256" key="5">
    <source>
        <dbReference type="ARBA" id="ARBA00022655"/>
    </source>
</evidence>
<dbReference type="InterPro" id="IPR013328">
    <property type="entry name" value="6PGD_dom2"/>
</dbReference>
<evidence type="ECO:0000256" key="9">
    <source>
        <dbReference type="ARBA" id="ARBA00048793"/>
    </source>
</evidence>
<keyword evidence="5 10" id="KW-0566">Pantothenate biosynthesis</keyword>
<dbReference type="Pfam" id="PF02558">
    <property type="entry name" value="ApbA"/>
    <property type="match status" value="1"/>
</dbReference>
<dbReference type="Pfam" id="PF08546">
    <property type="entry name" value="ApbA_C"/>
    <property type="match status" value="1"/>
</dbReference>
<dbReference type="Gene3D" id="1.10.1040.10">
    <property type="entry name" value="N-(1-d-carboxylethyl)-l-norvaline Dehydrogenase, domain 2"/>
    <property type="match status" value="1"/>
</dbReference>
<dbReference type="SUPFAM" id="SSF48179">
    <property type="entry name" value="6-phosphogluconate dehydrogenase C-terminal domain-like"/>
    <property type="match status" value="1"/>
</dbReference>
<dbReference type="InterPro" id="IPR013752">
    <property type="entry name" value="KPA_reductase"/>
</dbReference>
<dbReference type="NCBIfam" id="TIGR00745">
    <property type="entry name" value="apbA_panE"/>
    <property type="match status" value="1"/>
</dbReference>
<evidence type="ECO:0000259" key="12">
    <source>
        <dbReference type="Pfam" id="PF08546"/>
    </source>
</evidence>
<evidence type="ECO:0000256" key="10">
    <source>
        <dbReference type="RuleBase" id="RU362068"/>
    </source>
</evidence>
<evidence type="ECO:0000256" key="8">
    <source>
        <dbReference type="ARBA" id="ARBA00032024"/>
    </source>
</evidence>
<accession>A0ABZ0IK22</accession>
<organism evidence="13 14">
    <name type="scientific">Congregibacter brevis</name>
    <dbReference type="NCBI Taxonomy" id="3081201"/>
    <lineage>
        <taxon>Bacteria</taxon>
        <taxon>Pseudomonadati</taxon>
        <taxon>Pseudomonadota</taxon>
        <taxon>Gammaproteobacteria</taxon>
        <taxon>Cellvibrionales</taxon>
        <taxon>Halieaceae</taxon>
        <taxon>Congregibacter</taxon>
    </lineage>
</organism>
<sequence length="279" mass="30141">MGCLIAHRMQQSELPSTLVHHHQEPIRKIVVDGPTEAHLEALPLHTLAHGSIKRLLITTKAGQVENALALARPYLTKGAVVASTANGMGFEKAAQNSIPDHTFHRAISTAGAFRVSANRVRIVSSGITRIGRPGASLSSPQWFKDSLQYLSGWQWASNIEQAIAGKFSINCIINPLTAVLSCRNGELLDRGEAKAELKALCEETEPALIALGLWSEEEDLLATVVSVCQSTAQNNSSMLQDTMAGRPTEVEFLNGELLRRATSLGISLPLNSTLLHSLR</sequence>
<dbReference type="RefSeq" id="WP_407329767.1">
    <property type="nucleotide sequence ID" value="NZ_CP136865.1"/>
</dbReference>
<dbReference type="GO" id="GO:0008677">
    <property type="term" value="F:2-dehydropantoate 2-reductase activity"/>
    <property type="evidence" value="ECO:0007669"/>
    <property type="project" value="UniProtKB-EC"/>
</dbReference>
<dbReference type="PANTHER" id="PTHR43765:SF2">
    <property type="entry name" value="2-DEHYDROPANTOATE 2-REDUCTASE"/>
    <property type="match status" value="1"/>
</dbReference>
<proteinExistence type="inferred from homology"/>
<evidence type="ECO:0000256" key="3">
    <source>
        <dbReference type="ARBA" id="ARBA00013014"/>
    </source>
</evidence>
<dbReference type="Gene3D" id="3.40.50.720">
    <property type="entry name" value="NAD(P)-binding Rossmann-like Domain"/>
    <property type="match status" value="1"/>
</dbReference>
<evidence type="ECO:0000256" key="7">
    <source>
        <dbReference type="ARBA" id="ARBA00023002"/>
    </source>
</evidence>
<dbReference type="PANTHER" id="PTHR43765">
    <property type="entry name" value="2-DEHYDROPANTOATE 2-REDUCTASE-RELATED"/>
    <property type="match status" value="1"/>
</dbReference>
<gene>
    <name evidence="13" type="ORF">R0137_07480</name>
</gene>
<name>A0ABZ0IK22_9GAMM</name>
<evidence type="ECO:0000256" key="1">
    <source>
        <dbReference type="ARBA" id="ARBA00004994"/>
    </source>
</evidence>
<comment type="function">
    <text evidence="10">Catalyzes the NADPH-dependent reduction of ketopantoate into pantoic acid.</text>
</comment>
<evidence type="ECO:0000256" key="6">
    <source>
        <dbReference type="ARBA" id="ARBA00022857"/>
    </source>
</evidence>
<evidence type="ECO:0000256" key="2">
    <source>
        <dbReference type="ARBA" id="ARBA00007870"/>
    </source>
</evidence>
<dbReference type="InterPro" id="IPR036291">
    <property type="entry name" value="NAD(P)-bd_dom_sf"/>
</dbReference>
<feature type="domain" description="Ketopantoate reductase C-terminal" evidence="12">
    <location>
        <begin position="158"/>
        <end position="278"/>
    </location>
</feature>
<feature type="domain" description="Ketopantoate reductase N-terminal" evidence="11">
    <location>
        <begin position="1"/>
        <end position="132"/>
    </location>
</feature>
<dbReference type="EC" id="1.1.1.169" evidence="3 10"/>
<dbReference type="InterPro" id="IPR003710">
    <property type="entry name" value="ApbA"/>
</dbReference>
<evidence type="ECO:0000259" key="11">
    <source>
        <dbReference type="Pfam" id="PF02558"/>
    </source>
</evidence>
<reference evidence="13 14" key="1">
    <citation type="submission" date="2023-10" db="EMBL/GenBank/DDBJ databases">
        <title>Two novel species belonging to the OM43/NOR5 clade.</title>
        <authorList>
            <person name="Park M."/>
        </authorList>
    </citation>
    <scope>NUCLEOTIDE SEQUENCE [LARGE SCALE GENOMIC DNA]</scope>
    <source>
        <strain evidence="13 14">IMCC45268</strain>
    </source>
</reference>
<dbReference type="SUPFAM" id="SSF51735">
    <property type="entry name" value="NAD(P)-binding Rossmann-fold domains"/>
    <property type="match status" value="1"/>
</dbReference>
<dbReference type="EMBL" id="CP136865">
    <property type="protein sequence ID" value="WOJ98401.1"/>
    <property type="molecule type" value="Genomic_DNA"/>
</dbReference>
<protein>
    <recommendedName>
        <fullName evidence="4 10">2-dehydropantoate 2-reductase</fullName>
        <ecNumber evidence="3 10">1.1.1.169</ecNumber>
    </recommendedName>
    <alternativeName>
        <fullName evidence="8 10">Ketopantoate reductase</fullName>
    </alternativeName>
</protein>
<keyword evidence="14" id="KW-1185">Reference proteome</keyword>
<keyword evidence="7 10" id="KW-0560">Oxidoreductase</keyword>
<comment type="similarity">
    <text evidence="2 10">Belongs to the ketopantoate reductase family.</text>
</comment>
<dbReference type="Proteomes" id="UP001626549">
    <property type="component" value="Chromosome"/>
</dbReference>
<comment type="catalytic activity">
    <reaction evidence="9 10">
        <text>(R)-pantoate + NADP(+) = 2-dehydropantoate + NADPH + H(+)</text>
        <dbReference type="Rhea" id="RHEA:16233"/>
        <dbReference type="ChEBI" id="CHEBI:11561"/>
        <dbReference type="ChEBI" id="CHEBI:15378"/>
        <dbReference type="ChEBI" id="CHEBI:15980"/>
        <dbReference type="ChEBI" id="CHEBI:57783"/>
        <dbReference type="ChEBI" id="CHEBI:58349"/>
        <dbReference type="EC" id="1.1.1.169"/>
    </reaction>
</comment>
<comment type="pathway">
    <text evidence="1 10">Cofactor biosynthesis; (R)-pantothenate biosynthesis; (R)-pantoate from 3-methyl-2-oxobutanoate: step 2/2.</text>
</comment>
<evidence type="ECO:0000313" key="14">
    <source>
        <dbReference type="Proteomes" id="UP001626549"/>
    </source>
</evidence>
<keyword evidence="6 10" id="KW-0521">NADP</keyword>
<evidence type="ECO:0000256" key="4">
    <source>
        <dbReference type="ARBA" id="ARBA00019465"/>
    </source>
</evidence>